<organism evidence="4">
    <name type="scientific">uncultured Caudovirales phage</name>
    <dbReference type="NCBI Taxonomy" id="2100421"/>
    <lineage>
        <taxon>Viruses</taxon>
        <taxon>Duplodnaviria</taxon>
        <taxon>Heunggongvirae</taxon>
        <taxon>Uroviricota</taxon>
        <taxon>Caudoviricetes</taxon>
        <taxon>Peduoviridae</taxon>
        <taxon>Maltschvirus</taxon>
        <taxon>Maltschvirus maltsch</taxon>
    </lineage>
</organism>
<protein>
    <submittedName>
        <fullName evidence="4">Uncharacterized protein</fullName>
    </submittedName>
</protein>
<sequence>MYISNVGEFGVGEMVGYYSHSDSYRSMMGVGYGKVTKINGHGHIILDNGKTFDKHGDERGKKYTKLHLMNAVNLRNRVAENQAQRNKATMVRDLIRKLEGSFSYAGTVHIDSDTKQELLAIVNSL</sequence>
<dbReference type="EMBL" id="LR796776">
    <property type="protein sequence ID" value="CAB4165762.1"/>
    <property type="molecule type" value="Genomic_DNA"/>
</dbReference>
<dbReference type="EMBL" id="LR797099">
    <property type="protein sequence ID" value="CAB4187008.1"/>
    <property type="molecule type" value="Genomic_DNA"/>
</dbReference>
<dbReference type="EMBL" id="LR796758">
    <property type="protein sequence ID" value="CAB4163998.1"/>
    <property type="molecule type" value="Genomic_DNA"/>
</dbReference>
<evidence type="ECO:0000313" key="2">
    <source>
        <dbReference type="EMBL" id="CAB4165762.1"/>
    </source>
</evidence>
<evidence type="ECO:0000313" key="4">
    <source>
        <dbReference type="EMBL" id="CAB4221220.1"/>
    </source>
</evidence>
<evidence type="ECO:0000313" key="3">
    <source>
        <dbReference type="EMBL" id="CAB4187008.1"/>
    </source>
</evidence>
<evidence type="ECO:0000313" key="1">
    <source>
        <dbReference type="EMBL" id="CAB4163998.1"/>
    </source>
</evidence>
<reference evidence="4" key="1">
    <citation type="submission" date="2020-05" db="EMBL/GenBank/DDBJ databases">
        <authorList>
            <person name="Chiriac C."/>
            <person name="Salcher M."/>
            <person name="Ghai R."/>
            <person name="Kavagutti S V."/>
        </authorList>
    </citation>
    <scope>NUCLEOTIDE SEQUENCE</scope>
</reference>
<accession>A0A6J5T0Y8</accession>
<name>A0A6J5T0Y8_9CAUD</name>
<dbReference type="EMBL" id="LR797502">
    <property type="protein sequence ID" value="CAB4221220.1"/>
    <property type="molecule type" value="Genomic_DNA"/>
</dbReference>
<proteinExistence type="predicted"/>
<gene>
    <name evidence="3" type="ORF">UFOVP1146_354</name>
    <name evidence="4" type="ORF">UFOVP1638_211</name>
    <name evidence="1" type="ORF">UFOVP812_267</name>
    <name evidence="2" type="ORF">UFOVP818_298</name>
</gene>